<dbReference type="EMBL" id="MQWA01000001">
    <property type="protein sequence ID" value="PQJ28539.1"/>
    <property type="molecule type" value="Genomic_DNA"/>
</dbReference>
<organism evidence="2 3">
    <name type="scientific">Rubritalea profundi</name>
    <dbReference type="NCBI Taxonomy" id="1658618"/>
    <lineage>
        <taxon>Bacteria</taxon>
        <taxon>Pseudomonadati</taxon>
        <taxon>Verrucomicrobiota</taxon>
        <taxon>Verrucomicrobiia</taxon>
        <taxon>Verrucomicrobiales</taxon>
        <taxon>Rubritaleaceae</taxon>
        <taxon>Rubritalea</taxon>
    </lineage>
</organism>
<keyword evidence="1" id="KW-1133">Transmembrane helix</keyword>
<protein>
    <submittedName>
        <fullName evidence="2">Uncharacterized protein</fullName>
    </submittedName>
</protein>
<accession>A0A2S7U0K5</accession>
<dbReference type="Proteomes" id="UP000239907">
    <property type="component" value="Unassembled WGS sequence"/>
</dbReference>
<feature type="transmembrane region" description="Helical" evidence="1">
    <location>
        <begin position="6"/>
        <end position="30"/>
    </location>
</feature>
<comment type="caution">
    <text evidence="2">The sequence shown here is derived from an EMBL/GenBank/DDBJ whole genome shotgun (WGS) entry which is preliminary data.</text>
</comment>
<proteinExistence type="predicted"/>
<gene>
    <name evidence="2" type="ORF">BSZ32_08470</name>
</gene>
<keyword evidence="1" id="KW-0472">Membrane</keyword>
<keyword evidence="3" id="KW-1185">Reference proteome</keyword>
<evidence type="ECO:0000313" key="3">
    <source>
        <dbReference type="Proteomes" id="UP000239907"/>
    </source>
</evidence>
<reference evidence="2 3" key="1">
    <citation type="submission" date="2016-12" db="EMBL/GenBank/DDBJ databases">
        <title>Study of bacterial adaptation to deep sea.</title>
        <authorList>
            <person name="Song J."/>
            <person name="Yoshizawa S."/>
            <person name="Kogure K."/>
        </authorList>
    </citation>
    <scope>NUCLEOTIDE SEQUENCE [LARGE SCALE GENOMIC DNA]</scope>
    <source>
        <strain evidence="2 3">SAORIC-165</strain>
    </source>
</reference>
<dbReference type="RefSeq" id="WP_105043039.1">
    <property type="nucleotide sequence ID" value="NZ_MQWA01000001.1"/>
</dbReference>
<evidence type="ECO:0000313" key="2">
    <source>
        <dbReference type="EMBL" id="PQJ28539.1"/>
    </source>
</evidence>
<sequence length="196" mass="21581">METNGNSVILYLIVGVVAAIVLGVIVYFIARAMKGSIEIALKQKNVSSGDMAEGQLTLKAKKAIDVDRMFIALIGEREIRKRSSSGNGNSTSWDEFYRDEHDVLMSEHLRAGFTQKYDFALQAPTKQDTQNLLDNPVGALTNKIDNALVKGIANQVGQIALQSSGLRHSRKRWKVVARLETKGVDLADSKKIHISL</sequence>
<name>A0A2S7U0K5_9BACT</name>
<evidence type="ECO:0000256" key="1">
    <source>
        <dbReference type="SAM" id="Phobius"/>
    </source>
</evidence>
<keyword evidence="1" id="KW-0812">Transmembrane</keyword>
<dbReference type="AlphaFoldDB" id="A0A2S7U0K5"/>